<dbReference type="InterPro" id="IPR013838">
    <property type="entry name" value="Beta-tubulin_BS"/>
</dbReference>
<evidence type="ECO:0000256" key="7">
    <source>
        <dbReference type="ARBA" id="ARBA00022723"/>
    </source>
</evidence>
<sequence length="936" mass="107230">MREIVHLQAGQCGNQIGAKFWEVISDEHGIDPTGTYHGDSDLQLERINVYYNEAAGGKYVPRAILVDLEPGTMDSVRSGPFGQLFRPDNFVFGQSGAGNNWAKGHYTEGAELVDSVLDVVRKESESCDCLQGFQLTHSLGGGTGSGMGTLLISKIREEYPDRIMMTFSVVPSPKVSDTVVEPYNATLSVHQLVENTDETYCIDNEALYDICFRTLKLTTPTYGDLNHLVSATMSGVTTCLRFPGQLNADLRKLAVNMVPFPRLHFFMPGFAPLTSRGSQQYRALTVPELTQQMFDAKNMMAACDPRHGRYLTVAAIFRGRMSMKEVDEQMLNVQNKNSSYFVEWIPNNVKTAVCDIPPRGLKMSATFIGNSTAIQELFKRISEQFTAMFRRKAFLHWYTGEGMDEMEFTEAESNMNDLVSEYQQYQDATAEANNYILLIAPPERGHLNPILELAKQLTFNGTDNDTEILVSVPSYADVNVSSWVTDEGLNYIDSGIAYDVTLDDMHQFSLMDSQPIRNYLSFVSRMAHLFHSFNRVAYETLLPQLRKKSGTPRVIIFDLNMLWAIDLAEQLGSIPAIVVCPFLIDALDLPSMTPHWHTPSYIVPYSPSTFFGRIQLFFYRSIIIPYQKYFIFSHIYQRKFDYEYLIKKHYLSVFVSTAPPFEIPRSVINPAIHFLGPFVYEYRLQPIHHNLLLWLNDIVQQNDTLIYISLGSIGLLTQEQSNKLIYAFMKLIETKTSSQIRILWARGNTLKSNDSRFRLEGFVPQKTILSHPAMQQERSIYINHCGMSSMHESIVFGIPQIAFPLFLDQYQVAKRSVQLHMGLYIDKNNFTSNELIEKILLILNNPHIYRRNTKKIADSFRIYGNGLKRAQNIIEYMSKYGRDIQKQIVSYDSQMNWIEKYSLDILICFLLFIFIMFILIRITWKILILIRKEKKE</sequence>
<evidence type="ECO:0000256" key="10">
    <source>
        <dbReference type="ARBA" id="ARBA00023134"/>
    </source>
</evidence>
<dbReference type="CDD" id="cd02187">
    <property type="entry name" value="beta_tubulin"/>
    <property type="match status" value="1"/>
</dbReference>
<dbReference type="FunFam" id="1.10.287.600:FF:000002">
    <property type="entry name" value="Tubulin beta chain"/>
    <property type="match status" value="1"/>
</dbReference>
<comment type="similarity">
    <text evidence="3">Belongs to the tubulin family.</text>
</comment>
<dbReference type="Pfam" id="PF00091">
    <property type="entry name" value="Tubulin"/>
    <property type="match status" value="1"/>
</dbReference>
<dbReference type="GO" id="GO:0046872">
    <property type="term" value="F:metal ion binding"/>
    <property type="evidence" value="ECO:0007669"/>
    <property type="project" value="UniProtKB-KW"/>
</dbReference>
<accession>A0A818RE51</accession>
<dbReference type="GO" id="GO:0005200">
    <property type="term" value="F:structural constituent of cytoskeleton"/>
    <property type="evidence" value="ECO:0007669"/>
    <property type="project" value="InterPro"/>
</dbReference>
<dbReference type="SUPFAM" id="SSF52490">
    <property type="entry name" value="Tubulin nucleotide-binding domain-like"/>
    <property type="match status" value="1"/>
</dbReference>
<evidence type="ECO:0000259" key="14">
    <source>
        <dbReference type="SMART" id="SM00865"/>
    </source>
</evidence>
<dbReference type="PRINTS" id="PR01163">
    <property type="entry name" value="BETATUBULIN"/>
</dbReference>
<dbReference type="InterPro" id="IPR002453">
    <property type="entry name" value="Beta_tubulin"/>
</dbReference>
<evidence type="ECO:0000256" key="5">
    <source>
        <dbReference type="ARBA" id="ARBA00022679"/>
    </source>
</evidence>
<dbReference type="EMBL" id="CAJOBD010000341">
    <property type="protein sequence ID" value="CAF3649105.1"/>
    <property type="molecule type" value="Genomic_DNA"/>
</dbReference>
<dbReference type="InterPro" id="IPR017975">
    <property type="entry name" value="Tubulin_CS"/>
</dbReference>
<dbReference type="Gene3D" id="3.30.1330.20">
    <property type="entry name" value="Tubulin/FtsZ, C-terminal domain"/>
    <property type="match status" value="1"/>
</dbReference>
<keyword evidence="12" id="KW-0472">Membrane</keyword>
<dbReference type="GO" id="GO:0003924">
    <property type="term" value="F:GTPase activity"/>
    <property type="evidence" value="ECO:0007669"/>
    <property type="project" value="InterPro"/>
</dbReference>
<evidence type="ECO:0000256" key="6">
    <source>
        <dbReference type="ARBA" id="ARBA00022701"/>
    </source>
</evidence>
<feature type="domain" description="Tubulin/FtsZ GTPase" evidence="13">
    <location>
        <begin position="47"/>
        <end position="244"/>
    </location>
</feature>
<dbReference type="Gene3D" id="1.10.287.600">
    <property type="entry name" value="Helix hairpin bin"/>
    <property type="match status" value="1"/>
</dbReference>
<dbReference type="InterPro" id="IPR036525">
    <property type="entry name" value="Tubulin/FtsZ_GTPase_sf"/>
</dbReference>
<evidence type="ECO:0000313" key="16">
    <source>
        <dbReference type="Proteomes" id="UP000663836"/>
    </source>
</evidence>
<feature type="domain" description="Tubulin/FtsZ 2-layer sandwich" evidence="14">
    <location>
        <begin position="246"/>
        <end position="383"/>
    </location>
</feature>
<dbReference type="GO" id="GO:0007017">
    <property type="term" value="P:microtubule-based process"/>
    <property type="evidence" value="ECO:0007669"/>
    <property type="project" value="InterPro"/>
</dbReference>
<dbReference type="Proteomes" id="UP000663836">
    <property type="component" value="Unassembled WGS sequence"/>
</dbReference>
<evidence type="ECO:0000256" key="12">
    <source>
        <dbReference type="SAM" id="Phobius"/>
    </source>
</evidence>
<keyword evidence="5" id="KW-0808">Transferase</keyword>
<dbReference type="InterPro" id="IPR008280">
    <property type="entry name" value="Tub_FtsZ_C"/>
</dbReference>
<dbReference type="GO" id="GO:0005525">
    <property type="term" value="F:GTP binding"/>
    <property type="evidence" value="ECO:0007669"/>
    <property type="project" value="UniProtKB-KW"/>
</dbReference>
<dbReference type="GO" id="GO:0005874">
    <property type="term" value="C:microtubule"/>
    <property type="evidence" value="ECO:0007669"/>
    <property type="project" value="UniProtKB-KW"/>
</dbReference>
<dbReference type="PANTHER" id="PTHR11588">
    <property type="entry name" value="TUBULIN"/>
    <property type="match status" value="1"/>
</dbReference>
<keyword evidence="4" id="KW-0963">Cytoplasm</keyword>
<evidence type="ECO:0000256" key="1">
    <source>
        <dbReference type="ARBA" id="ARBA00001946"/>
    </source>
</evidence>
<evidence type="ECO:0000256" key="8">
    <source>
        <dbReference type="ARBA" id="ARBA00022741"/>
    </source>
</evidence>
<dbReference type="SMART" id="SM00864">
    <property type="entry name" value="Tubulin"/>
    <property type="match status" value="1"/>
</dbReference>
<dbReference type="CDD" id="cd03784">
    <property type="entry name" value="GT1_Gtf-like"/>
    <property type="match status" value="1"/>
</dbReference>
<dbReference type="InterPro" id="IPR018316">
    <property type="entry name" value="Tubulin/FtsZ_2-layer-sand-dom"/>
</dbReference>
<keyword evidence="12" id="KW-1133">Transmembrane helix</keyword>
<dbReference type="Pfam" id="PF03953">
    <property type="entry name" value="Tubulin_C"/>
    <property type="match status" value="1"/>
</dbReference>
<comment type="caution">
    <text evidence="15">The sequence shown here is derived from an EMBL/GenBank/DDBJ whole genome shotgun (WGS) entry which is preliminary data.</text>
</comment>
<comment type="subcellular location">
    <subcellularLocation>
        <location evidence="2">Cytoplasm</location>
        <location evidence="2">Cytoskeleton</location>
    </subcellularLocation>
</comment>
<dbReference type="InterPro" id="IPR037103">
    <property type="entry name" value="Tubulin/FtsZ-like_C"/>
</dbReference>
<keyword evidence="7" id="KW-0479">Metal-binding</keyword>
<dbReference type="PROSITE" id="PS00228">
    <property type="entry name" value="TUBULIN_B_AUTOREG"/>
    <property type="match status" value="1"/>
</dbReference>
<dbReference type="FunFam" id="3.30.1330.20:FF:000002">
    <property type="entry name" value="Tubulin beta chain"/>
    <property type="match status" value="1"/>
</dbReference>
<dbReference type="PRINTS" id="PR01161">
    <property type="entry name" value="TUBULIN"/>
</dbReference>
<dbReference type="InterPro" id="IPR002213">
    <property type="entry name" value="UDP_glucos_trans"/>
</dbReference>
<keyword evidence="8" id="KW-0547">Nucleotide-binding</keyword>
<reference evidence="15" key="1">
    <citation type="submission" date="2021-02" db="EMBL/GenBank/DDBJ databases">
        <authorList>
            <person name="Nowell W R."/>
        </authorList>
    </citation>
    <scope>NUCLEOTIDE SEQUENCE</scope>
</reference>
<dbReference type="SUPFAM" id="SSF53756">
    <property type="entry name" value="UDP-Glycosyltransferase/glycogen phosphorylase"/>
    <property type="match status" value="1"/>
</dbReference>
<dbReference type="Gene3D" id="3.40.50.2000">
    <property type="entry name" value="Glycogen Phosphorylase B"/>
    <property type="match status" value="2"/>
</dbReference>
<evidence type="ECO:0000259" key="13">
    <source>
        <dbReference type="SMART" id="SM00864"/>
    </source>
</evidence>
<keyword evidence="11" id="KW-0206">Cytoskeleton</keyword>
<keyword evidence="10" id="KW-0342">GTP-binding</keyword>
<dbReference type="AlphaFoldDB" id="A0A818RE51"/>
<dbReference type="FunFam" id="3.40.50.1440:FF:000003">
    <property type="entry name" value="Tubulin beta chain"/>
    <property type="match status" value="1"/>
</dbReference>
<dbReference type="InterPro" id="IPR023123">
    <property type="entry name" value="Tubulin_C"/>
</dbReference>
<proteinExistence type="inferred from homology"/>
<dbReference type="InterPro" id="IPR000217">
    <property type="entry name" value="Tubulin"/>
</dbReference>
<evidence type="ECO:0000256" key="4">
    <source>
        <dbReference type="ARBA" id="ARBA00022490"/>
    </source>
</evidence>
<evidence type="ECO:0000256" key="9">
    <source>
        <dbReference type="ARBA" id="ARBA00022842"/>
    </source>
</evidence>
<dbReference type="SMART" id="SM00865">
    <property type="entry name" value="Tubulin_C"/>
    <property type="match status" value="1"/>
</dbReference>
<protein>
    <submittedName>
        <fullName evidence="15">Uncharacterized protein</fullName>
    </submittedName>
</protein>
<evidence type="ECO:0000256" key="2">
    <source>
        <dbReference type="ARBA" id="ARBA00004245"/>
    </source>
</evidence>
<keyword evidence="6" id="KW-0493">Microtubule</keyword>
<name>A0A818RE51_9BILA</name>
<comment type="cofactor">
    <cofactor evidence="1">
        <name>Mg(2+)</name>
        <dbReference type="ChEBI" id="CHEBI:18420"/>
    </cofactor>
</comment>
<evidence type="ECO:0000256" key="3">
    <source>
        <dbReference type="ARBA" id="ARBA00009636"/>
    </source>
</evidence>
<dbReference type="SUPFAM" id="SSF55307">
    <property type="entry name" value="Tubulin C-terminal domain-like"/>
    <property type="match status" value="1"/>
</dbReference>
<evidence type="ECO:0000313" key="15">
    <source>
        <dbReference type="EMBL" id="CAF3649105.1"/>
    </source>
</evidence>
<keyword evidence="12" id="KW-0812">Transmembrane</keyword>
<dbReference type="Pfam" id="PF00201">
    <property type="entry name" value="UDPGT"/>
    <property type="match status" value="1"/>
</dbReference>
<organism evidence="15 16">
    <name type="scientific">Rotaria sordida</name>
    <dbReference type="NCBI Taxonomy" id="392033"/>
    <lineage>
        <taxon>Eukaryota</taxon>
        <taxon>Metazoa</taxon>
        <taxon>Spiralia</taxon>
        <taxon>Gnathifera</taxon>
        <taxon>Rotifera</taxon>
        <taxon>Eurotatoria</taxon>
        <taxon>Bdelloidea</taxon>
        <taxon>Philodinida</taxon>
        <taxon>Philodinidae</taxon>
        <taxon>Rotaria</taxon>
    </lineage>
</organism>
<feature type="transmembrane region" description="Helical" evidence="12">
    <location>
        <begin position="901"/>
        <end position="924"/>
    </location>
</feature>
<dbReference type="GO" id="GO:0008194">
    <property type="term" value="F:UDP-glycosyltransferase activity"/>
    <property type="evidence" value="ECO:0007669"/>
    <property type="project" value="InterPro"/>
</dbReference>
<gene>
    <name evidence="15" type="ORF">JBS370_LOCUS6248</name>
</gene>
<evidence type="ECO:0000256" key="11">
    <source>
        <dbReference type="ARBA" id="ARBA00023212"/>
    </source>
</evidence>
<keyword evidence="9" id="KW-0460">Magnesium</keyword>
<dbReference type="PROSITE" id="PS00227">
    <property type="entry name" value="TUBULIN"/>
    <property type="match status" value="1"/>
</dbReference>
<dbReference type="Gene3D" id="3.40.50.1440">
    <property type="entry name" value="Tubulin/FtsZ, GTPase domain"/>
    <property type="match status" value="1"/>
</dbReference>
<dbReference type="InterPro" id="IPR003008">
    <property type="entry name" value="Tubulin_FtsZ_GTPase"/>
</dbReference>